<dbReference type="KEGG" id="amr:AM1_4159"/>
<dbReference type="eggNOG" id="ENOG50301K2">
    <property type="taxonomic scope" value="Bacteria"/>
</dbReference>
<keyword evidence="4" id="KW-1185">Reference proteome</keyword>
<organism evidence="3 4">
    <name type="scientific">Acaryochloris marina (strain MBIC 11017)</name>
    <dbReference type="NCBI Taxonomy" id="329726"/>
    <lineage>
        <taxon>Bacteria</taxon>
        <taxon>Bacillati</taxon>
        <taxon>Cyanobacteriota</taxon>
        <taxon>Cyanophyceae</taxon>
        <taxon>Acaryochloridales</taxon>
        <taxon>Acaryochloridaceae</taxon>
        <taxon>Acaryochloris</taxon>
    </lineage>
</organism>
<sequence>MSRLDSHDEFFIGYLGVPPQLKRFLLGLIPVLVLGALAFAFILPPLHFDHFNLGKRTKVPEFEGLLVGEPSPHLLVPRTGGVGTVSDFSLYLLSGTGKTSPKPKVLEHVDKWVKLKGTPFHRNHLTVIATKSAEPIDRPTSRPTQPAEGSSLGEFSLKGEIVDGKCYPGVMKPGRTKTHRSCAIRCIAGGVPPVFVVHNSAGDKLYFLLSDLDGKAVNDKVLDRVADPVQITGEVVQYADAFVLKADPATYQLL</sequence>
<keyword evidence="2" id="KW-0472">Membrane</keyword>
<dbReference type="STRING" id="329726.AM1_4159"/>
<keyword evidence="2" id="KW-0812">Transmembrane</keyword>
<dbReference type="Proteomes" id="UP000000268">
    <property type="component" value="Chromosome"/>
</dbReference>
<name>B0CBM2_ACAM1</name>
<evidence type="ECO:0000256" key="2">
    <source>
        <dbReference type="SAM" id="Phobius"/>
    </source>
</evidence>
<feature type="region of interest" description="Disordered" evidence="1">
    <location>
        <begin position="132"/>
        <end position="151"/>
    </location>
</feature>
<dbReference type="HOGENOM" id="CLU_1085330_0_0_3"/>
<evidence type="ECO:0000256" key="1">
    <source>
        <dbReference type="SAM" id="MobiDB-lite"/>
    </source>
</evidence>
<dbReference type="AlphaFoldDB" id="B0CBM2"/>
<feature type="transmembrane region" description="Helical" evidence="2">
    <location>
        <begin position="24"/>
        <end position="46"/>
    </location>
</feature>
<accession>B0CBM2</accession>
<dbReference type="RefSeq" id="WP_012164481.1">
    <property type="nucleotide sequence ID" value="NC_009925.1"/>
</dbReference>
<evidence type="ECO:0000313" key="4">
    <source>
        <dbReference type="Proteomes" id="UP000000268"/>
    </source>
</evidence>
<evidence type="ECO:0000313" key="3">
    <source>
        <dbReference type="EMBL" id="ABW29140.1"/>
    </source>
</evidence>
<proteinExistence type="predicted"/>
<gene>
    <name evidence="3" type="ordered locus">AM1_4159</name>
</gene>
<dbReference type="OrthoDB" id="644473at2"/>
<keyword evidence="2" id="KW-1133">Transmembrane helix</keyword>
<reference evidence="3 4" key="1">
    <citation type="journal article" date="2008" name="Proc. Natl. Acad. Sci. U.S.A.">
        <title>Niche adaptation and genome expansion in the chlorophyll d-producing cyanobacterium Acaryochloris marina.</title>
        <authorList>
            <person name="Swingley W.D."/>
            <person name="Chen M."/>
            <person name="Cheung P.C."/>
            <person name="Conrad A.L."/>
            <person name="Dejesa L.C."/>
            <person name="Hao J."/>
            <person name="Honchak B.M."/>
            <person name="Karbach L.E."/>
            <person name="Kurdoglu A."/>
            <person name="Lahiri S."/>
            <person name="Mastrian S.D."/>
            <person name="Miyashita H."/>
            <person name="Page L."/>
            <person name="Ramakrishna P."/>
            <person name="Satoh S."/>
            <person name="Sattley W.M."/>
            <person name="Shimada Y."/>
            <person name="Taylor H.L."/>
            <person name="Tomo T."/>
            <person name="Tsuchiya T."/>
            <person name="Wang Z.T."/>
            <person name="Raymond J."/>
            <person name="Mimuro M."/>
            <person name="Blankenship R.E."/>
            <person name="Touchman J.W."/>
        </authorList>
    </citation>
    <scope>NUCLEOTIDE SEQUENCE [LARGE SCALE GENOMIC DNA]</scope>
    <source>
        <strain evidence="4">MBIC 11017</strain>
    </source>
</reference>
<protein>
    <submittedName>
        <fullName evidence="3">Uncharacterized protein</fullName>
    </submittedName>
</protein>
<dbReference type="EMBL" id="CP000828">
    <property type="protein sequence ID" value="ABW29140.1"/>
    <property type="molecule type" value="Genomic_DNA"/>
</dbReference>